<dbReference type="PROSITE" id="PS51257">
    <property type="entry name" value="PROKAR_LIPOPROTEIN"/>
    <property type="match status" value="1"/>
</dbReference>
<evidence type="ECO:0008006" key="3">
    <source>
        <dbReference type="Google" id="ProtNLM"/>
    </source>
</evidence>
<gene>
    <name evidence="1" type="ORF">VAT7223_01316</name>
</gene>
<protein>
    <recommendedName>
        <fullName evidence="3">Lipoprotein</fullName>
    </recommendedName>
</protein>
<name>A0A1C3IMS5_9VIBR</name>
<dbReference type="EMBL" id="FLQP01000016">
    <property type="protein sequence ID" value="SBS62722.1"/>
    <property type="molecule type" value="Genomic_DNA"/>
</dbReference>
<dbReference type="GeneID" id="94232397"/>
<evidence type="ECO:0000313" key="1">
    <source>
        <dbReference type="EMBL" id="SBS62722.1"/>
    </source>
</evidence>
<reference evidence="2" key="1">
    <citation type="submission" date="2016-06" db="EMBL/GenBank/DDBJ databases">
        <authorList>
            <person name="Rodrigo-Torres Lidia"/>
            <person name="Arahal R.David."/>
        </authorList>
    </citation>
    <scope>NUCLEOTIDE SEQUENCE [LARGE SCALE GENOMIC DNA]</scope>
    <source>
        <strain evidence="2">CECT 7223</strain>
    </source>
</reference>
<accession>A0A1C3IMS5</accession>
<dbReference type="AlphaFoldDB" id="A0A1C3IMS5"/>
<dbReference type="Proteomes" id="UP000092876">
    <property type="component" value="Unassembled WGS sequence"/>
</dbReference>
<evidence type="ECO:0000313" key="2">
    <source>
        <dbReference type="Proteomes" id="UP000092876"/>
    </source>
</evidence>
<organism evidence="1 2">
    <name type="scientific">Vibrio atlanticus</name>
    <dbReference type="NCBI Taxonomy" id="693153"/>
    <lineage>
        <taxon>Bacteria</taxon>
        <taxon>Pseudomonadati</taxon>
        <taxon>Pseudomonadota</taxon>
        <taxon>Gammaproteobacteria</taxon>
        <taxon>Vibrionales</taxon>
        <taxon>Vibrionaceae</taxon>
        <taxon>Vibrio</taxon>
    </lineage>
</organism>
<sequence length="168" mass="18312">MKKLGVFIAFLIAGCSTTSGLEPSVSHSGFDNATIISIEPHGNACDSMVCTGIGAQWSSSKPEQVILIMSIFNEYSGITDVQLNIDGKKIQLQPTRTITDLNNNSAIKTSTKAFVADLQLIDSILSSQRTWVRVHTPTGYLEDAVIDNGKDSKSYHALSRFMRDVRSN</sequence>
<dbReference type="RefSeq" id="WP_065678647.1">
    <property type="nucleotide sequence ID" value="NZ_AP025460.1"/>
</dbReference>
<proteinExistence type="predicted"/>